<evidence type="ECO:0000256" key="1">
    <source>
        <dbReference type="SAM" id="SignalP"/>
    </source>
</evidence>
<evidence type="ECO:0000313" key="3">
    <source>
        <dbReference type="WBParaSite" id="MhA1_Contig0.frz3.gene53"/>
    </source>
</evidence>
<feature type="chain" id="PRO_5009315167" evidence="1">
    <location>
        <begin position="23"/>
        <end position="105"/>
    </location>
</feature>
<feature type="signal peptide" evidence="1">
    <location>
        <begin position="1"/>
        <end position="22"/>
    </location>
</feature>
<dbReference type="AlphaFoldDB" id="A0A1I8AW36"/>
<organism evidence="2 3">
    <name type="scientific">Meloidogyne hapla</name>
    <name type="common">Root-knot nematode worm</name>
    <dbReference type="NCBI Taxonomy" id="6305"/>
    <lineage>
        <taxon>Eukaryota</taxon>
        <taxon>Metazoa</taxon>
        <taxon>Ecdysozoa</taxon>
        <taxon>Nematoda</taxon>
        <taxon>Chromadorea</taxon>
        <taxon>Rhabditida</taxon>
        <taxon>Tylenchina</taxon>
        <taxon>Tylenchomorpha</taxon>
        <taxon>Tylenchoidea</taxon>
        <taxon>Meloidogynidae</taxon>
        <taxon>Meloidogyninae</taxon>
        <taxon>Meloidogyne</taxon>
    </lineage>
</organism>
<accession>A0A1I8AW36</accession>
<keyword evidence="1" id="KW-0732">Signal</keyword>
<keyword evidence="2" id="KW-1185">Reference proteome</keyword>
<protein>
    <submittedName>
        <fullName evidence="3">Chitin-binding type-2 domain-containing protein</fullName>
    </submittedName>
</protein>
<reference evidence="3" key="1">
    <citation type="submission" date="2016-11" db="UniProtKB">
        <authorList>
            <consortium name="WormBaseParasite"/>
        </authorList>
    </citation>
    <scope>IDENTIFICATION</scope>
</reference>
<name>A0A1I8AW36_MELHA</name>
<proteinExistence type="predicted"/>
<dbReference type="InterPro" id="IPR036508">
    <property type="entry name" value="Chitin-bd_dom_sf"/>
</dbReference>
<dbReference type="WBParaSite" id="MhA1_Contig0.frz3.gene53">
    <property type="protein sequence ID" value="MhA1_Contig0.frz3.gene53"/>
    <property type="gene ID" value="MhA1_Contig0.frz3.gene53"/>
</dbReference>
<evidence type="ECO:0000313" key="2">
    <source>
        <dbReference type="Proteomes" id="UP000095281"/>
    </source>
</evidence>
<dbReference type="SUPFAM" id="SSF57625">
    <property type="entry name" value="Invertebrate chitin-binding proteins"/>
    <property type="match status" value="1"/>
</dbReference>
<sequence length="105" mass="12113">MNHYLQVLASILLISQLYVVNCFNPLNCDPNTESLFVEDPTDRQAFFSCKPYANYPSIGFWSRHYCPYGMHFEYSSQQCTTDSLPPNTVREANDLLQLGKAFNNF</sequence>
<dbReference type="GO" id="GO:0008061">
    <property type="term" value="F:chitin binding"/>
    <property type="evidence" value="ECO:0007669"/>
    <property type="project" value="InterPro"/>
</dbReference>
<dbReference type="Proteomes" id="UP000095281">
    <property type="component" value="Unplaced"/>
</dbReference>